<accession>A0A9W7XRY2</accession>
<evidence type="ECO:0000313" key="1">
    <source>
        <dbReference type="EMBL" id="KAJ1647886.1"/>
    </source>
</evidence>
<name>A0A9W7XRY2_9FUNG</name>
<organism evidence="1 2">
    <name type="scientific">Coemansia asiatica</name>
    <dbReference type="NCBI Taxonomy" id="1052880"/>
    <lineage>
        <taxon>Eukaryota</taxon>
        <taxon>Fungi</taxon>
        <taxon>Fungi incertae sedis</taxon>
        <taxon>Zoopagomycota</taxon>
        <taxon>Kickxellomycotina</taxon>
        <taxon>Kickxellomycetes</taxon>
        <taxon>Kickxellales</taxon>
        <taxon>Kickxellaceae</taxon>
        <taxon>Coemansia</taxon>
    </lineage>
</organism>
<protein>
    <submittedName>
        <fullName evidence="1">Uncharacterized protein</fullName>
    </submittedName>
</protein>
<evidence type="ECO:0000313" key="2">
    <source>
        <dbReference type="Proteomes" id="UP001145021"/>
    </source>
</evidence>
<sequence>MRVTRSAGKSVCVFAADFTDNLHMARRMAVRTATADQSLQLTWAIIRGKGAIRPFMRCEN</sequence>
<comment type="caution">
    <text evidence="1">The sequence shown here is derived from an EMBL/GenBank/DDBJ whole genome shotgun (WGS) entry which is preliminary data.</text>
</comment>
<dbReference type="EMBL" id="JANBOH010000017">
    <property type="protein sequence ID" value="KAJ1647886.1"/>
    <property type="molecule type" value="Genomic_DNA"/>
</dbReference>
<proteinExistence type="predicted"/>
<keyword evidence="2" id="KW-1185">Reference proteome</keyword>
<gene>
    <name evidence="1" type="ORF">LPJ64_000771</name>
</gene>
<reference evidence="1" key="1">
    <citation type="submission" date="2022-07" db="EMBL/GenBank/DDBJ databases">
        <title>Phylogenomic reconstructions and comparative analyses of Kickxellomycotina fungi.</title>
        <authorList>
            <person name="Reynolds N.K."/>
            <person name="Stajich J.E."/>
            <person name="Barry K."/>
            <person name="Grigoriev I.V."/>
            <person name="Crous P."/>
            <person name="Smith M.E."/>
        </authorList>
    </citation>
    <scope>NUCLEOTIDE SEQUENCE</scope>
    <source>
        <strain evidence="1">NBRC 105413</strain>
    </source>
</reference>
<dbReference type="Proteomes" id="UP001145021">
    <property type="component" value="Unassembled WGS sequence"/>
</dbReference>
<dbReference type="AlphaFoldDB" id="A0A9W7XRY2"/>